<reference evidence="1 2" key="1">
    <citation type="submission" date="2015-11" db="EMBL/GenBank/DDBJ databases">
        <title>Genomic analysis of 38 Legionella species identifies large and diverse effector repertoires.</title>
        <authorList>
            <person name="Burstein D."/>
            <person name="Amaro F."/>
            <person name="Zusman T."/>
            <person name="Lifshitz Z."/>
            <person name="Cohen O."/>
            <person name="Gilbert J.A."/>
            <person name="Pupko T."/>
            <person name="Shuman H.A."/>
            <person name="Segal G."/>
        </authorList>
    </citation>
    <scope>NUCLEOTIDE SEQUENCE [LARGE SCALE GENOMIC DNA]</scope>
    <source>
        <strain evidence="1 2">Mt.St.Helens-4</strain>
    </source>
</reference>
<sequence>MTDLIAYGLSLREKLKTSQETSPQVIRVDSADLIPCLLKGTATSAESAIKVKINQNNDYCNELKIDHFADIADSAEDPSGQGPFIADDLRKKCGLKVMSKKMTDDYQEKCVFIPIKLCDCGYRPPFCSCGLYKFQGKLREKS</sequence>
<proteinExistence type="predicted"/>
<comment type="caution">
    <text evidence="1">The sequence shown here is derived from an EMBL/GenBank/DDBJ whole genome shotgun (WGS) entry which is preliminary data.</text>
</comment>
<dbReference type="PATRIC" id="fig|28087.4.peg.2705"/>
<evidence type="ECO:0000313" key="1">
    <source>
        <dbReference type="EMBL" id="KTD54921.1"/>
    </source>
</evidence>
<dbReference type="EMBL" id="LNYV01000036">
    <property type="protein sequence ID" value="KTD54921.1"/>
    <property type="molecule type" value="Genomic_DNA"/>
</dbReference>
<organism evidence="1 2">
    <name type="scientific">Legionella sainthelensi</name>
    <dbReference type="NCBI Taxonomy" id="28087"/>
    <lineage>
        <taxon>Bacteria</taxon>
        <taxon>Pseudomonadati</taxon>
        <taxon>Pseudomonadota</taxon>
        <taxon>Gammaproteobacteria</taxon>
        <taxon>Legionellales</taxon>
        <taxon>Legionellaceae</taxon>
        <taxon>Legionella</taxon>
    </lineage>
</organism>
<dbReference type="AlphaFoldDB" id="A0A0W0YD94"/>
<accession>A0A0W0YD94</accession>
<dbReference type="STRING" id="28087.Lsai_2513"/>
<dbReference type="OrthoDB" id="5648550at2"/>
<evidence type="ECO:0000313" key="2">
    <source>
        <dbReference type="Proteomes" id="UP000054621"/>
    </source>
</evidence>
<gene>
    <name evidence="1" type="ORF">Lsai_2513</name>
</gene>
<name>A0A0W0YD94_9GAMM</name>
<dbReference type="RefSeq" id="WP_027270578.1">
    <property type="nucleotide sequence ID" value="NZ_CAAAJE010000008.1"/>
</dbReference>
<dbReference type="Proteomes" id="UP000054621">
    <property type="component" value="Unassembled WGS sequence"/>
</dbReference>
<protein>
    <submittedName>
        <fullName evidence="1">Uncharacterized protein</fullName>
    </submittedName>
</protein>